<evidence type="ECO:0000256" key="1">
    <source>
        <dbReference type="SAM" id="MobiDB-lite"/>
    </source>
</evidence>
<name>A0AAU9VNG9_9CNID</name>
<comment type="caution">
    <text evidence="2">The sequence shown here is derived from an EMBL/GenBank/DDBJ whole genome shotgun (WGS) entry which is preliminary data.</text>
</comment>
<proteinExistence type="predicted"/>
<dbReference type="Proteomes" id="UP001159428">
    <property type="component" value="Unassembled WGS sequence"/>
</dbReference>
<feature type="region of interest" description="Disordered" evidence="1">
    <location>
        <begin position="298"/>
        <end position="339"/>
    </location>
</feature>
<organism evidence="2 3">
    <name type="scientific">Pocillopora meandrina</name>
    <dbReference type="NCBI Taxonomy" id="46732"/>
    <lineage>
        <taxon>Eukaryota</taxon>
        <taxon>Metazoa</taxon>
        <taxon>Cnidaria</taxon>
        <taxon>Anthozoa</taxon>
        <taxon>Hexacorallia</taxon>
        <taxon>Scleractinia</taxon>
        <taxon>Astrocoeniina</taxon>
        <taxon>Pocilloporidae</taxon>
        <taxon>Pocillopora</taxon>
    </lineage>
</organism>
<protein>
    <recommendedName>
        <fullName evidence="4">Myb/SANT-like domain-containing protein</fullName>
    </recommendedName>
</protein>
<keyword evidence="3" id="KW-1185">Reference proteome</keyword>
<evidence type="ECO:0008006" key="4">
    <source>
        <dbReference type="Google" id="ProtNLM"/>
    </source>
</evidence>
<feature type="region of interest" description="Disordered" evidence="1">
    <location>
        <begin position="149"/>
        <end position="194"/>
    </location>
</feature>
<evidence type="ECO:0000313" key="2">
    <source>
        <dbReference type="EMBL" id="CAH3031648.1"/>
    </source>
</evidence>
<evidence type="ECO:0000313" key="3">
    <source>
        <dbReference type="Proteomes" id="UP001159428"/>
    </source>
</evidence>
<dbReference type="AlphaFoldDB" id="A0AAU9VNG9"/>
<accession>A0AAU9VNG9</accession>
<dbReference type="EMBL" id="CALNXJ010000001">
    <property type="protein sequence ID" value="CAH3031648.1"/>
    <property type="molecule type" value="Genomic_DNA"/>
</dbReference>
<gene>
    <name evidence="2" type="ORF">PMEA_00000402</name>
</gene>
<feature type="compositionally biased region" description="Polar residues" evidence="1">
    <location>
        <begin position="309"/>
        <end position="333"/>
    </location>
</feature>
<sequence>MAESSAKERSRPWTETELKYFALVLADETNEFAYKLDTLALKKTANKPVFEDIKKAFEERISSEEFKEENDREHRQSKSKKALTHLRIDVEKLRVKFKWIKDQWHKYTDRIKKGSGKSPIEEPEWYKIINPIFSDTHGNLEIASKARDVLSHENSDTDSDEEQTEISHSSYQEDDGEEELTSASESGTEGVKRKVLKNSLDVKPLGRNKRVRSQSQAINEIAKSFHALGESQQKRCEKMMEADKERHAEFLAFQKEQAELSRQHELKMLQIIMKYSNPPPQGAQQHLQQQTMPVQPLVPYYNPMPYSHTPPTNQVASGSQDSHILDMDSQNDQRSMRWY</sequence>
<reference evidence="2 3" key="1">
    <citation type="submission" date="2022-05" db="EMBL/GenBank/DDBJ databases">
        <authorList>
            <consortium name="Genoscope - CEA"/>
            <person name="William W."/>
        </authorList>
    </citation>
    <scope>NUCLEOTIDE SEQUENCE [LARGE SCALE GENOMIC DNA]</scope>
</reference>